<evidence type="ECO:0000259" key="2">
    <source>
        <dbReference type="PROSITE" id="PS50894"/>
    </source>
</evidence>
<evidence type="ECO:0000313" key="4">
    <source>
        <dbReference type="Proteomes" id="UP000050280"/>
    </source>
</evidence>
<keyword evidence="1" id="KW-0597">Phosphoprotein</keyword>
<reference evidence="3 4" key="1">
    <citation type="submission" date="2015-09" db="EMBL/GenBank/DDBJ databases">
        <title>Genome sequence of the marine flavobacterium Croceitalea dokdonensis DOKDO 023 that contains proton- and sodium-pumping rhodopsins.</title>
        <authorList>
            <person name="Kwon S.-K."/>
            <person name="Lee H.K."/>
            <person name="Kwak M.-J."/>
            <person name="Kim J.F."/>
        </authorList>
    </citation>
    <scope>NUCLEOTIDE SEQUENCE [LARGE SCALE GENOMIC DNA]</scope>
    <source>
        <strain evidence="3 4">DOKDO 023</strain>
    </source>
</reference>
<feature type="modified residue" description="Phosphohistidine" evidence="1">
    <location>
        <position position="57"/>
    </location>
</feature>
<name>A0A0P7ARM7_9FLAO</name>
<evidence type="ECO:0000256" key="1">
    <source>
        <dbReference type="PROSITE-ProRule" id="PRU00110"/>
    </source>
</evidence>
<dbReference type="OrthoDB" id="1441381at2"/>
<evidence type="ECO:0000313" key="3">
    <source>
        <dbReference type="EMBL" id="KPM31185.1"/>
    </source>
</evidence>
<dbReference type="PROSITE" id="PS50894">
    <property type="entry name" value="HPT"/>
    <property type="match status" value="1"/>
</dbReference>
<dbReference type="SUPFAM" id="SSF47226">
    <property type="entry name" value="Histidine-containing phosphotransfer domain, HPT domain"/>
    <property type="match status" value="1"/>
</dbReference>
<sequence>MMTETPNLNYIKEIAGGNEEFEQKFLSIILVEFPKEKMEYANFLADKDYLEAAKVVHKIKHKLGILSLTNAYKLAVRYEEELKYGNTQLQTAFDAVLGTVEEFIKDIHQ</sequence>
<dbReference type="Gene3D" id="1.20.120.160">
    <property type="entry name" value="HPT domain"/>
    <property type="match status" value="1"/>
</dbReference>
<protein>
    <recommendedName>
        <fullName evidence="2">HPt domain-containing protein</fullName>
    </recommendedName>
</protein>
<dbReference type="PATRIC" id="fig|1300341.3.peg.2615"/>
<accession>A0A0P7ARM7</accession>
<keyword evidence="4" id="KW-1185">Reference proteome</keyword>
<gene>
    <name evidence="3" type="ORF">I595_2449</name>
</gene>
<proteinExistence type="predicted"/>
<dbReference type="AlphaFoldDB" id="A0A0P7ARM7"/>
<comment type="caution">
    <text evidence="3">The sequence shown here is derived from an EMBL/GenBank/DDBJ whole genome shotgun (WGS) entry which is preliminary data.</text>
</comment>
<dbReference type="EMBL" id="LDJX01000005">
    <property type="protein sequence ID" value="KPM31185.1"/>
    <property type="molecule type" value="Genomic_DNA"/>
</dbReference>
<dbReference type="GO" id="GO:0004672">
    <property type="term" value="F:protein kinase activity"/>
    <property type="evidence" value="ECO:0007669"/>
    <property type="project" value="UniProtKB-ARBA"/>
</dbReference>
<dbReference type="InterPro" id="IPR036641">
    <property type="entry name" value="HPT_dom_sf"/>
</dbReference>
<dbReference type="Proteomes" id="UP000050280">
    <property type="component" value="Unassembled WGS sequence"/>
</dbReference>
<organism evidence="3 4">
    <name type="scientific">Croceitalea dokdonensis DOKDO 023</name>
    <dbReference type="NCBI Taxonomy" id="1300341"/>
    <lineage>
        <taxon>Bacteria</taxon>
        <taxon>Pseudomonadati</taxon>
        <taxon>Bacteroidota</taxon>
        <taxon>Flavobacteriia</taxon>
        <taxon>Flavobacteriales</taxon>
        <taxon>Flavobacteriaceae</taxon>
        <taxon>Croceitalea</taxon>
    </lineage>
</organism>
<dbReference type="GO" id="GO:0000160">
    <property type="term" value="P:phosphorelay signal transduction system"/>
    <property type="evidence" value="ECO:0007669"/>
    <property type="project" value="InterPro"/>
</dbReference>
<dbReference type="RefSeq" id="WP_157449730.1">
    <property type="nucleotide sequence ID" value="NZ_LDJX01000005.1"/>
</dbReference>
<dbReference type="STRING" id="1300341.I595_2449"/>
<feature type="domain" description="HPt" evidence="2">
    <location>
        <begin position="18"/>
        <end position="109"/>
    </location>
</feature>
<dbReference type="InterPro" id="IPR008207">
    <property type="entry name" value="Sig_transdc_His_kin_Hpt_dom"/>
</dbReference>